<feature type="transmembrane region" description="Helical" evidence="2">
    <location>
        <begin position="793"/>
        <end position="814"/>
    </location>
</feature>
<dbReference type="PANTHER" id="PTHR38434">
    <property type="entry name" value="BLL2549 PROTEIN"/>
    <property type="match status" value="1"/>
</dbReference>
<keyword evidence="2" id="KW-0472">Membrane</keyword>
<evidence type="ECO:0000256" key="1">
    <source>
        <dbReference type="SAM" id="MobiDB-lite"/>
    </source>
</evidence>
<feature type="transmembrane region" description="Helical" evidence="2">
    <location>
        <begin position="159"/>
        <end position="179"/>
    </location>
</feature>
<feature type="transmembrane region" description="Helical" evidence="2">
    <location>
        <begin position="400"/>
        <end position="422"/>
    </location>
</feature>
<name>A0A5Q0BS88_9GAMM</name>
<feature type="transmembrane region" description="Helical" evidence="2">
    <location>
        <begin position="431"/>
        <end position="449"/>
    </location>
</feature>
<keyword evidence="2" id="KW-0812">Transmembrane</keyword>
<feature type="transmembrane region" description="Helical" evidence="2">
    <location>
        <begin position="248"/>
        <end position="270"/>
    </location>
</feature>
<dbReference type="InParanoid" id="A0A5Q0BS88"/>
<feature type="region of interest" description="Disordered" evidence="1">
    <location>
        <begin position="86"/>
        <end position="110"/>
    </location>
</feature>
<feature type="transmembrane region" description="Helical" evidence="2">
    <location>
        <begin position="567"/>
        <end position="585"/>
    </location>
</feature>
<feature type="transmembrane region" description="Helical" evidence="2">
    <location>
        <begin position="732"/>
        <end position="757"/>
    </location>
</feature>
<feature type="transmembrane region" description="Helical" evidence="2">
    <location>
        <begin position="345"/>
        <end position="366"/>
    </location>
</feature>
<feature type="transmembrane region" description="Helical" evidence="2">
    <location>
        <begin position="290"/>
        <end position="308"/>
    </location>
</feature>
<evidence type="ECO:0000313" key="4">
    <source>
        <dbReference type="Proteomes" id="UP000325755"/>
    </source>
</evidence>
<dbReference type="OrthoDB" id="207428at2"/>
<evidence type="ECO:0000256" key="2">
    <source>
        <dbReference type="SAM" id="Phobius"/>
    </source>
</evidence>
<accession>A0A5Q0BS88</accession>
<gene>
    <name evidence="3" type="ORF">F6R98_15935</name>
</gene>
<feature type="transmembrane region" description="Helical" evidence="2">
    <location>
        <begin position="677"/>
        <end position="696"/>
    </location>
</feature>
<dbReference type="PANTHER" id="PTHR38434:SF1">
    <property type="entry name" value="BLL2549 PROTEIN"/>
    <property type="match status" value="1"/>
</dbReference>
<dbReference type="AlphaFoldDB" id="A0A5Q0BS88"/>
<dbReference type="Proteomes" id="UP000325755">
    <property type="component" value="Chromosome"/>
</dbReference>
<protein>
    <submittedName>
        <fullName evidence="3">DUF2339 domain-containing protein</fullName>
    </submittedName>
</protein>
<feature type="transmembrane region" description="Helical" evidence="2">
    <location>
        <begin position="478"/>
        <end position="496"/>
    </location>
</feature>
<dbReference type="Pfam" id="PF10101">
    <property type="entry name" value="DUF2339"/>
    <property type="match status" value="1"/>
</dbReference>
<organism evidence="3 4">
    <name type="scientific">Candidatus Methylospira mobilis</name>
    <dbReference type="NCBI Taxonomy" id="1808979"/>
    <lineage>
        <taxon>Bacteria</taxon>
        <taxon>Pseudomonadati</taxon>
        <taxon>Pseudomonadota</taxon>
        <taxon>Gammaproteobacteria</taxon>
        <taxon>Methylococcales</taxon>
        <taxon>Methylococcaceae</taxon>
        <taxon>Candidatus Methylospira</taxon>
    </lineage>
</organism>
<feature type="transmembrane region" description="Helical" evidence="2">
    <location>
        <begin position="373"/>
        <end position="394"/>
    </location>
</feature>
<feature type="transmembrane region" description="Helical" evidence="2">
    <location>
        <begin position="708"/>
        <end position="726"/>
    </location>
</feature>
<feature type="transmembrane region" description="Helical" evidence="2">
    <location>
        <begin position="600"/>
        <end position="620"/>
    </location>
</feature>
<keyword evidence="4" id="KW-1185">Reference proteome</keyword>
<sequence length="829" mass="92105">MFIGLAISSFVMLITALSQHDRHRRELAVALRGIQAGVEQNRQAIQALADKMLSTGQTEALDLTPPINETIASVPEEDLACQLSSDDLAEQPGPEPNEPPAMQAQDNRLSDSDWAQALPPGRFELAAKQILRETWNWIIVGEEKRPEGVSMEYAVASNWLLRIGVVILVTGIAFFLKYSIDAGLLGERARVALSLLTGIGMLMGGTQMLGGKYRLLGQGMLGGGLATLYFSVFAACNFYHLIAATPAFLLMVLVTICAGVLAVRLNSMLVEVFGIIGAYTTPILLSTGEANFAGLFSYLLLLGLGILGTNYYKKWHLLNFLSFLFNYLLFIGAMQRYDTGHFWEVMPFLIAFFVLYSTMVFLFCLVRRSKSSLLDLLALIVNAGIFFVAGYRLVEPVYGSIWVAAITLGLSIFYVAHVYYCLLRRVLDRELLLSFIALSAFFLSLSLPLILSDQWITLSWSLQALMMIWLAAKLGSEFLRLCACLLYALVLLRFCFLDLPDQYAAKFIENLPFSSFLYGLLQRALSLGVPIASMGLGFRLLREPESSSAPACAPGNDIGQWVQRNRLPGLGFVTTAGMLFIFLQLEMSRTVGYLYPPLQMPILTCVWLAMSFVLLLRYLADPAGSGLLTLLKFFIAAVLIKLFFFDLDDWDLHARNFPDAGGETTLLYQGEYSFLDAFMRLLDFSVVIGFFAFAFLRLSQHRLDAGIFRVFLGSSALALLFIYLTLELNTLLYHYISGLRSGGVSMLWSLFGLGLVFAGIRYDLRALRLTGLGLFALVAWKVFFIDLARLEQVYRIVAFISLGLLALAGSFAYMKYRQSFISGQGAEEL</sequence>
<feature type="transmembrane region" description="Helical" evidence="2">
    <location>
        <begin position="215"/>
        <end position="236"/>
    </location>
</feature>
<dbReference type="KEGG" id="mmob:F6R98_15935"/>
<feature type="transmembrane region" description="Helical" evidence="2">
    <location>
        <begin position="191"/>
        <end position="209"/>
    </location>
</feature>
<feature type="transmembrane region" description="Helical" evidence="2">
    <location>
        <begin position="627"/>
        <end position="645"/>
    </location>
</feature>
<feature type="transmembrane region" description="Helical" evidence="2">
    <location>
        <begin position="315"/>
        <end position="333"/>
    </location>
</feature>
<evidence type="ECO:0000313" key="3">
    <source>
        <dbReference type="EMBL" id="QFY45151.1"/>
    </source>
</evidence>
<dbReference type="EMBL" id="CP044205">
    <property type="protein sequence ID" value="QFY45151.1"/>
    <property type="molecule type" value="Genomic_DNA"/>
</dbReference>
<reference evidence="3 4" key="1">
    <citation type="submission" date="2019-09" db="EMBL/GenBank/DDBJ databases">
        <title>Ecophysiology of the spiral-shaped methanotroph Methylospira mobilis as revealed by the complete genome sequence.</title>
        <authorList>
            <person name="Oshkin I.Y."/>
            <person name="Dedysh S.N."/>
            <person name="Miroshnikov K."/>
            <person name="Danilova O.V."/>
            <person name="Hakobyan A."/>
            <person name="Liesack W."/>
        </authorList>
    </citation>
    <scope>NUCLEOTIDE SEQUENCE [LARGE SCALE GENOMIC DNA]</scope>
    <source>
        <strain evidence="3 4">Shm1</strain>
    </source>
</reference>
<proteinExistence type="predicted"/>
<feature type="transmembrane region" description="Helical" evidence="2">
    <location>
        <begin position="769"/>
        <end position="787"/>
    </location>
</feature>
<dbReference type="InterPro" id="IPR019286">
    <property type="entry name" value="DUF2339_TM"/>
</dbReference>
<keyword evidence="2" id="KW-1133">Transmembrane helix</keyword>